<evidence type="ECO:0000256" key="1">
    <source>
        <dbReference type="ARBA" id="ARBA00004496"/>
    </source>
</evidence>
<evidence type="ECO:0000259" key="14">
    <source>
        <dbReference type="PROSITE" id="PS50860"/>
    </source>
</evidence>
<dbReference type="SUPFAM" id="SSF55186">
    <property type="entry name" value="ThrRS/AlaRS common domain"/>
    <property type="match status" value="1"/>
</dbReference>
<dbReference type="PROSITE" id="PS50860">
    <property type="entry name" value="AA_TRNA_LIGASE_II_ALA"/>
    <property type="match status" value="1"/>
</dbReference>
<accession>A0A0C7NPZ3</accession>
<dbReference type="InterPro" id="IPR003156">
    <property type="entry name" value="DHHA1_dom"/>
</dbReference>
<dbReference type="OrthoDB" id="9803884at2"/>
<dbReference type="Gene3D" id="3.30.980.10">
    <property type="entry name" value="Threonyl-trna Synthetase, Chain A, domain 2"/>
    <property type="match status" value="1"/>
</dbReference>
<evidence type="ECO:0000313" key="15">
    <source>
        <dbReference type="EMBL" id="CEP77977.1"/>
    </source>
</evidence>
<comment type="subcellular location">
    <subcellularLocation>
        <location evidence="1 12">Cytoplasm</location>
    </subcellularLocation>
</comment>
<feature type="binding site" evidence="12">
    <location>
        <position position="566"/>
    </location>
    <ligand>
        <name>Zn(2+)</name>
        <dbReference type="ChEBI" id="CHEBI:29105"/>
    </ligand>
</feature>
<keyword evidence="5 12" id="KW-0479">Metal-binding</keyword>
<dbReference type="InterPro" id="IPR018164">
    <property type="entry name" value="Ala-tRNA-synth_IIc_N"/>
</dbReference>
<dbReference type="Gene3D" id="6.10.250.550">
    <property type="match status" value="1"/>
</dbReference>
<keyword evidence="13" id="KW-0175">Coiled coil</keyword>
<keyword evidence="3 12" id="KW-0820">tRNA-binding</keyword>
<name>A0A0C7NPZ3_DEFTU</name>
<dbReference type="InterPro" id="IPR018165">
    <property type="entry name" value="Ala-tRNA-synth_IIc_core"/>
</dbReference>
<keyword evidence="16" id="KW-1185">Reference proteome</keyword>
<evidence type="ECO:0000313" key="16">
    <source>
        <dbReference type="Proteomes" id="UP000032809"/>
    </source>
</evidence>
<feature type="binding site" evidence="12">
    <location>
        <position position="668"/>
    </location>
    <ligand>
        <name>Zn(2+)</name>
        <dbReference type="ChEBI" id="CHEBI:29105"/>
    </ligand>
</feature>
<dbReference type="PANTHER" id="PTHR11777:SF9">
    <property type="entry name" value="ALANINE--TRNA LIGASE, CYTOPLASMIC"/>
    <property type="match status" value="1"/>
</dbReference>
<dbReference type="HOGENOM" id="CLU_004485_1_1_0"/>
<dbReference type="Gene3D" id="3.10.310.40">
    <property type="match status" value="1"/>
</dbReference>
<evidence type="ECO:0000256" key="12">
    <source>
        <dbReference type="HAMAP-Rule" id="MF_00036"/>
    </source>
</evidence>
<evidence type="ECO:0000256" key="3">
    <source>
        <dbReference type="ARBA" id="ARBA00022555"/>
    </source>
</evidence>
<dbReference type="Proteomes" id="UP000032809">
    <property type="component" value="Chromosome I"/>
</dbReference>
<dbReference type="STRING" id="1006576.DTL3_0667"/>
<dbReference type="FunFam" id="3.30.980.10:FF:000004">
    <property type="entry name" value="Alanine--tRNA ligase, cytoplasmic"/>
    <property type="match status" value="1"/>
</dbReference>
<dbReference type="InterPro" id="IPR009000">
    <property type="entry name" value="Transl_B-barrel_sf"/>
</dbReference>
<dbReference type="InterPro" id="IPR045864">
    <property type="entry name" value="aa-tRNA-synth_II/BPL/LPL"/>
</dbReference>
<evidence type="ECO:0000256" key="8">
    <source>
        <dbReference type="ARBA" id="ARBA00022840"/>
    </source>
</evidence>
<evidence type="ECO:0000256" key="11">
    <source>
        <dbReference type="ARBA" id="ARBA00023146"/>
    </source>
</evidence>
<feature type="binding site" evidence="12">
    <location>
        <position position="672"/>
    </location>
    <ligand>
        <name>Zn(2+)</name>
        <dbReference type="ChEBI" id="CHEBI:29105"/>
    </ligand>
</feature>
<dbReference type="SUPFAM" id="SSF101353">
    <property type="entry name" value="Putative anticodon-binding domain of alanyl-tRNA synthetase (AlaRS)"/>
    <property type="match status" value="1"/>
</dbReference>
<dbReference type="SMART" id="SM00863">
    <property type="entry name" value="tRNA_SAD"/>
    <property type="match status" value="1"/>
</dbReference>
<feature type="binding site" evidence="12">
    <location>
        <position position="570"/>
    </location>
    <ligand>
        <name>Zn(2+)</name>
        <dbReference type="ChEBI" id="CHEBI:29105"/>
    </ligand>
</feature>
<keyword evidence="9 12" id="KW-0694">RNA-binding</keyword>
<dbReference type="FunFam" id="3.30.54.20:FF:000001">
    <property type="entry name" value="Alanine--tRNA ligase"/>
    <property type="match status" value="1"/>
</dbReference>
<dbReference type="HAMAP" id="MF_00036_B">
    <property type="entry name" value="Ala_tRNA_synth_B"/>
    <property type="match status" value="1"/>
</dbReference>
<protein>
    <recommendedName>
        <fullName evidence="12">Alanine--tRNA ligase</fullName>
        <ecNumber evidence="12">6.1.1.7</ecNumber>
    </recommendedName>
    <alternativeName>
        <fullName evidence="12">Alanyl-tRNA synthetase</fullName>
        <shortName evidence="12">AlaRS</shortName>
    </alternativeName>
</protein>
<evidence type="ECO:0000256" key="5">
    <source>
        <dbReference type="ARBA" id="ARBA00022723"/>
    </source>
</evidence>
<dbReference type="GO" id="GO:0005829">
    <property type="term" value="C:cytosol"/>
    <property type="evidence" value="ECO:0007669"/>
    <property type="project" value="TreeGrafter"/>
</dbReference>
<dbReference type="Pfam" id="PF01411">
    <property type="entry name" value="tRNA-synt_2c"/>
    <property type="match status" value="1"/>
</dbReference>
<dbReference type="InterPro" id="IPR050058">
    <property type="entry name" value="Ala-tRNA_ligase"/>
</dbReference>
<dbReference type="Gene3D" id="2.40.30.130">
    <property type="match status" value="1"/>
</dbReference>
<keyword evidence="8 12" id="KW-0067">ATP-binding</keyword>
<dbReference type="PRINTS" id="PR00980">
    <property type="entry name" value="TRNASYNTHALA"/>
</dbReference>
<proteinExistence type="inferred from homology"/>
<dbReference type="EMBL" id="LN824141">
    <property type="protein sequence ID" value="CEP77977.1"/>
    <property type="molecule type" value="Genomic_DNA"/>
</dbReference>
<keyword evidence="12" id="KW-0963">Cytoplasm</keyword>
<reference evidence="16" key="1">
    <citation type="submission" date="2014-11" db="EMBL/GenBank/DDBJ databases">
        <authorList>
            <person name="Wibberg D."/>
        </authorList>
    </citation>
    <scope>NUCLEOTIDE SEQUENCE [LARGE SCALE GENOMIC DNA]</scope>
    <source>
        <strain evidence="16">L3</strain>
    </source>
</reference>
<comment type="domain">
    <text evidence="12">Consists of three domains; the N-terminal catalytic domain, the editing domain and the C-terminal C-Ala domain. The editing domain removes incorrectly charged amino acids, while the C-Ala domain, along with tRNA(Ala), serves as a bridge to cooperatively bring together the editing and aminoacylation centers thus stimulating deacylation of misacylated tRNAs.</text>
</comment>
<dbReference type="InterPro" id="IPR023033">
    <property type="entry name" value="Ala_tRNA_ligase_euk/bac"/>
</dbReference>
<dbReference type="Gene3D" id="3.30.54.20">
    <property type="match status" value="1"/>
</dbReference>
<feature type="domain" description="Alanyl-transfer RNA synthetases family profile" evidence="14">
    <location>
        <begin position="4"/>
        <end position="711"/>
    </location>
</feature>
<dbReference type="CDD" id="cd00673">
    <property type="entry name" value="AlaRS_core"/>
    <property type="match status" value="1"/>
</dbReference>
<dbReference type="PATRIC" id="fig|1006576.9.peg.647"/>
<dbReference type="FunFam" id="3.10.310.40:FF:000001">
    <property type="entry name" value="Alanine--tRNA ligase"/>
    <property type="match status" value="1"/>
</dbReference>
<dbReference type="InterPro" id="IPR012947">
    <property type="entry name" value="tRNA_SAD"/>
</dbReference>
<feature type="coiled-coil region" evidence="13">
    <location>
        <begin position="727"/>
        <end position="761"/>
    </location>
</feature>
<dbReference type="SUPFAM" id="SSF50447">
    <property type="entry name" value="Translation proteins"/>
    <property type="match status" value="1"/>
</dbReference>
<dbReference type="RefSeq" id="WP_045087513.1">
    <property type="nucleotide sequence ID" value="NZ_LN824141.1"/>
</dbReference>
<comment type="catalytic activity">
    <reaction evidence="12">
        <text>tRNA(Ala) + L-alanine + ATP = L-alanyl-tRNA(Ala) + AMP + diphosphate</text>
        <dbReference type="Rhea" id="RHEA:12540"/>
        <dbReference type="Rhea" id="RHEA-COMP:9657"/>
        <dbReference type="Rhea" id="RHEA-COMP:9923"/>
        <dbReference type="ChEBI" id="CHEBI:30616"/>
        <dbReference type="ChEBI" id="CHEBI:33019"/>
        <dbReference type="ChEBI" id="CHEBI:57972"/>
        <dbReference type="ChEBI" id="CHEBI:78442"/>
        <dbReference type="ChEBI" id="CHEBI:78497"/>
        <dbReference type="ChEBI" id="CHEBI:456215"/>
        <dbReference type="EC" id="6.1.1.7"/>
    </reaction>
</comment>
<evidence type="ECO:0000256" key="2">
    <source>
        <dbReference type="ARBA" id="ARBA00008226"/>
    </source>
</evidence>
<comment type="similarity">
    <text evidence="2 12">Belongs to the class-II aminoacyl-tRNA synthetase family.</text>
</comment>
<keyword evidence="7 12" id="KW-0862">Zinc</keyword>
<evidence type="ECO:0000256" key="13">
    <source>
        <dbReference type="SAM" id="Coils"/>
    </source>
</evidence>
<dbReference type="InterPro" id="IPR018162">
    <property type="entry name" value="Ala-tRNA-ligase_IIc_anticod-bd"/>
</dbReference>
<dbReference type="NCBIfam" id="TIGR00344">
    <property type="entry name" value="alaS"/>
    <property type="match status" value="1"/>
</dbReference>
<evidence type="ECO:0000256" key="6">
    <source>
        <dbReference type="ARBA" id="ARBA00022741"/>
    </source>
</evidence>
<evidence type="ECO:0000256" key="9">
    <source>
        <dbReference type="ARBA" id="ARBA00022884"/>
    </source>
</evidence>
<dbReference type="PANTHER" id="PTHR11777">
    <property type="entry name" value="ALANYL-TRNA SYNTHETASE"/>
    <property type="match status" value="1"/>
</dbReference>
<dbReference type="GO" id="GO:0000049">
    <property type="term" value="F:tRNA binding"/>
    <property type="evidence" value="ECO:0007669"/>
    <property type="project" value="UniProtKB-KW"/>
</dbReference>
<dbReference type="GO" id="GO:0004813">
    <property type="term" value="F:alanine-tRNA ligase activity"/>
    <property type="evidence" value="ECO:0007669"/>
    <property type="project" value="UniProtKB-UniRule"/>
</dbReference>
<gene>
    <name evidence="12" type="primary">alaS</name>
    <name evidence="15" type="synonym">alaS1</name>
    <name evidence="15" type="ORF">DTL3_0667</name>
</gene>
<dbReference type="GO" id="GO:0008270">
    <property type="term" value="F:zinc ion binding"/>
    <property type="evidence" value="ECO:0007669"/>
    <property type="project" value="UniProtKB-UniRule"/>
</dbReference>
<dbReference type="GO" id="GO:0006419">
    <property type="term" value="P:alanyl-tRNA aminoacylation"/>
    <property type="evidence" value="ECO:0007669"/>
    <property type="project" value="UniProtKB-UniRule"/>
</dbReference>
<dbReference type="AlphaFoldDB" id="A0A0C7NPZ3"/>
<keyword evidence="10 12" id="KW-0648">Protein biosynthesis</keyword>
<keyword evidence="6 12" id="KW-0547">Nucleotide-binding</keyword>
<dbReference type="InterPro" id="IPR018163">
    <property type="entry name" value="Thr/Ala-tRNA-synth_IIc_edit"/>
</dbReference>
<evidence type="ECO:0000256" key="10">
    <source>
        <dbReference type="ARBA" id="ARBA00022917"/>
    </source>
</evidence>
<dbReference type="GO" id="GO:0005524">
    <property type="term" value="F:ATP binding"/>
    <property type="evidence" value="ECO:0007669"/>
    <property type="project" value="UniProtKB-UniRule"/>
</dbReference>
<dbReference type="GO" id="GO:0002161">
    <property type="term" value="F:aminoacyl-tRNA deacylase activity"/>
    <property type="evidence" value="ECO:0007669"/>
    <property type="project" value="TreeGrafter"/>
</dbReference>
<dbReference type="FunFam" id="3.30.930.10:FF:000004">
    <property type="entry name" value="Alanine--tRNA ligase"/>
    <property type="match status" value="1"/>
</dbReference>
<dbReference type="Gene3D" id="3.30.930.10">
    <property type="entry name" value="Bira Bifunctional Protein, Domain 2"/>
    <property type="match status" value="1"/>
</dbReference>
<keyword evidence="4 12" id="KW-0436">Ligase</keyword>
<comment type="function">
    <text evidence="12">Catalyzes the attachment of alanine to tRNA(Ala) in a two-step reaction: alanine is first activated by ATP to form Ala-AMP and then transferred to the acceptor end of tRNA(Ala). Also edits incorrectly charged Ser-tRNA(Ala) and Gly-tRNA(Ala) via its editing domain.</text>
</comment>
<evidence type="ECO:0000256" key="7">
    <source>
        <dbReference type="ARBA" id="ARBA00022833"/>
    </source>
</evidence>
<organism evidence="15 16">
    <name type="scientific">Defluviitoga tunisiensis</name>
    <dbReference type="NCBI Taxonomy" id="1006576"/>
    <lineage>
        <taxon>Bacteria</taxon>
        <taxon>Thermotogati</taxon>
        <taxon>Thermotogota</taxon>
        <taxon>Thermotogae</taxon>
        <taxon>Petrotogales</taxon>
        <taxon>Petrotogaceae</taxon>
        <taxon>Defluviitoga</taxon>
    </lineage>
</organism>
<dbReference type="SUPFAM" id="SSF55681">
    <property type="entry name" value="Class II aaRS and biotin synthetases"/>
    <property type="match status" value="1"/>
</dbReference>
<dbReference type="FunFam" id="2.40.30.130:FF:000001">
    <property type="entry name" value="Alanine--tRNA ligase"/>
    <property type="match status" value="1"/>
</dbReference>
<dbReference type="EC" id="6.1.1.7" evidence="12"/>
<keyword evidence="11 12" id="KW-0030">Aminoacyl-tRNA synthetase</keyword>
<dbReference type="KEGG" id="dtn:DTL3_0667"/>
<dbReference type="Pfam" id="PF07973">
    <property type="entry name" value="tRNA_SAD"/>
    <property type="match status" value="1"/>
</dbReference>
<comment type="cofactor">
    <cofactor evidence="12">
        <name>Zn(2+)</name>
        <dbReference type="ChEBI" id="CHEBI:29105"/>
    </cofactor>
    <text evidence="12">Binds 1 zinc ion per subunit.</text>
</comment>
<evidence type="ECO:0000256" key="4">
    <source>
        <dbReference type="ARBA" id="ARBA00022598"/>
    </source>
</evidence>
<dbReference type="InterPro" id="IPR002318">
    <property type="entry name" value="Ala-tRNA-lgiase_IIc"/>
</dbReference>
<sequence length="876" mass="99746">MNYLNSDEIREKFLSFFESKGHKRLPSASLIPNDPQLLFTVAGMVPFKPIFWGKVEPTYTRVTTCQKCIRTNDIENVGRTPRHHTFFEMLGNFSFGDYFKEEAIEWAWEFLTKELNMNSEKLWVSVYETDDDAFNIWKNKINIPENKILRFGKDDNWWGPAGPTGPCGPCSEIYYDTGHVENCPDPDNCTPACDCGRFVEIWNIVFTEFYADEEGNLSPLPRKNIDTGAGFERICAVVQGKYDNFKSDLFKEIIEEIEKTFNVKFGQDKETDVSIKVIADHARAISFLISEGILPSNEGRGYVLRRLIRRAVRHGALLNAEGPFMRNILEAVIEKMGKTYPELIEKQELIKKITYIEEEKFFETLEKGVERLNKIIETLDNTKVLPGSIAFELYDTYGFPLDITKEILEEKGIMVDEDEFNQLMDTQREMARYASGSVEYDKTKSIYKEVIKRINQTEFIGYEMLESVQEVKLIVRDNNLVTEAKEGEEVELFFLKTPFYAEKGGQVADKGIIFSNLFESEVVDVQFVSEKVISHFVKIKRGNIKVGDEVTLKVDESRRKAIEKNHTATHLIHAALRKVIGNHVKQAGSYVGPERLRFDFTHFESLREDEIVEIECLVNEQIQKALPVITYIKSLDEAKNLDALALFEEKYGDTVRIIEINEFSREFCGGTHVSNTGEIGMLKIISEFSISSGVRRIEAITGIESLKYVNHLEKIVNSIATKLEVSRDNIESKIDEFMKIIKEQEKEIKKLQSQLASKEIERFLENPILVKGEKVIVAILENVDKDVHANTADVLSQKLGKGVVILFNKNNESNVSIIVKVSKELINKFNAGHIAKKIASYLGGGGGGSPIFAQAGGKEVKKLEEVVKNISNFLED</sequence>
<dbReference type="Pfam" id="PF02272">
    <property type="entry name" value="DHHA1"/>
    <property type="match status" value="1"/>
</dbReference>